<keyword evidence="2" id="KW-1185">Reference proteome</keyword>
<reference evidence="1 2" key="1">
    <citation type="submission" date="2016-11" db="EMBL/GenBank/DDBJ databases">
        <authorList>
            <person name="Jaros S."/>
            <person name="Januszkiewicz K."/>
            <person name="Wedrychowicz H."/>
        </authorList>
    </citation>
    <scope>NUCLEOTIDE SEQUENCE [LARGE SCALE GENOMIC DNA]</scope>
    <source>
        <strain evidence="1 2">DSM 18899</strain>
    </source>
</reference>
<accession>A0A1K2HRI8</accession>
<dbReference type="STRING" id="1121279.SAMN02745887_03419"/>
<dbReference type="Proteomes" id="UP000186513">
    <property type="component" value="Unassembled WGS sequence"/>
</dbReference>
<organism evidence="1 2">
    <name type="scientific">Chitinimonas taiwanensis DSM 18899</name>
    <dbReference type="NCBI Taxonomy" id="1121279"/>
    <lineage>
        <taxon>Bacteria</taxon>
        <taxon>Pseudomonadati</taxon>
        <taxon>Pseudomonadota</taxon>
        <taxon>Betaproteobacteria</taxon>
        <taxon>Neisseriales</taxon>
        <taxon>Chitinibacteraceae</taxon>
        <taxon>Chitinimonas</taxon>
    </lineage>
</organism>
<dbReference type="OrthoDB" id="9126166at2"/>
<proteinExistence type="predicted"/>
<gene>
    <name evidence="1" type="ORF">SAMN02745887_03419</name>
</gene>
<dbReference type="RefSeq" id="WP_072429898.1">
    <property type="nucleotide sequence ID" value="NZ_FPKR01000015.1"/>
</dbReference>
<protein>
    <submittedName>
        <fullName evidence="1">Uncharacterized protein</fullName>
    </submittedName>
</protein>
<evidence type="ECO:0000313" key="1">
    <source>
        <dbReference type="EMBL" id="SFZ79177.1"/>
    </source>
</evidence>
<dbReference type="AlphaFoldDB" id="A0A1K2HRI8"/>
<sequence>MFDFKGLIDALLRRARAEEDSGPSLTRLMVDLPRDESLRALTEIVKAVAALNRNPKVGLKERHRAVQAFDDKARPLMHTLVSVYRGEIEIEGIAARQVLPSLMACWQELASAYKLCLKQHAQQPAARFAGEAELITLRALAYYTEQARWTYLRNFEPEARIWRNLNRLYLIADSAGFAHKPLQRYPHEAPSQISSYYLHIVLLKLAEPERRSPEALHYLDSMLPEWLKLLRLEKVIRVREQSFAINLDDTKPPMKLRRNMVGERYRYLDTEPLATHLREMSPHPLDGPALEPLALSLRQQLLNDLAIVYSRAGQSRARRNERRAKDSPVPIALGLAQIARALQRNASAAEWESWSLCDESHCGIGAHYRARYDDRLAVGELLAMRHEQQVGLYVVRRLHKQRDGQVRVGAERISPQVQLVRLQHGSDRALALFCADSQFGGRILLLDHGLYHEGDEALLQAGPQQFRIQFGPALERLPAQLLCPFKVLEKRSLGAASATAPAHK</sequence>
<dbReference type="EMBL" id="FPKR01000015">
    <property type="protein sequence ID" value="SFZ79177.1"/>
    <property type="molecule type" value="Genomic_DNA"/>
</dbReference>
<name>A0A1K2HRI8_9NEIS</name>
<evidence type="ECO:0000313" key="2">
    <source>
        <dbReference type="Proteomes" id="UP000186513"/>
    </source>
</evidence>